<protein>
    <recommendedName>
        <fullName evidence="3">KTSC domain-containing protein</fullName>
    </recommendedName>
</protein>
<evidence type="ECO:0000313" key="2">
    <source>
        <dbReference type="Proteomes" id="UP001290455"/>
    </source>
</evidence>
<organism evidence="1 2">
    <name type="scientific">Robertmurraya mangrovi</name>
    <dbReference type="NCBI Taxonomy" id="3098077"/>
    <lineage>
        <taxon>Bacteria</taxon>
        <taxon>Bacillati</taxon>
        <taxon>Bacillota</taxon>
        <taxon>Bacilli</taxon>
        <taxon>Bacillales</taxon>
        <taxon>Bacillaceae</taxon>
        <taxon>Robertmurraya</taxon>
    </lineage>
</organism>
<comment type="caution">
    <text evidence="1">The sequence shown here is derived from an EMBL/GenBank/DDBJ whole genome shotgun (WGS) entry which is preliminary data.</text>
</comment>
<name>A0ABU5J001_9BACI</name>
<evidence type="ECO:0008006" key="3">
    <source>
        <dbReference type="Google" id="ProtNLM"/>
    </source>
</evidence>
<dbReference type="RefSeq" id="WP_322446993.1">
    <property type="nucleotide sequence ID" value="NZ_JAXOFX010000008.1"/>
</dbReference>
<accession>A0ABU5J001</accession>
<dbReference type="EMBL" id="JAXOFX010000008">
    <property type="protein sequence ID" value="MDZ5472690.1"/>
    <property type="molecule type" value="Genomic_DNA"/>
</dbReference>
<sequence length="92" mass="10755">MNTILKSTPYCDLLAQGTTQEGEDVSAVERIYVKDQKREEIRFAWYKLKDGKPQFQLRPLDLTEEELLLLFKDGLKEGVFSSEFRAKLKEQL</sequence>
<gene>
    <name evidence="1" type="ORF">SM124_13205</name>
</gene>
<keyword evidence="2" id="KW-1185">Reference proteome</keyword>
<evidence type="ECO:0000313" key="1">
    <source>
        <dbReference type="EMBL" id="MDZ5472690.1"/>
    </source>
</evidence>
<proteinExistence type="predicted"/>
<dbReference type="Proteomes" id="UP001290455">
    <property type="component" value="Unassembled WGS sequence"/>
</dbReference>
<reference evidence="1 2" key="1">
    <citation type="submission" date="2023-11" db="EMBL/GenBank/DDBJ databases">
        <title>Bacillus jintuensis, isolated from a mudflat on the Beibu Gulf coast.</title>
        <authorList>
            <person name="Li M."/>
        </authorList>
    </citation>
    <scope>NUCLEOTIDE SEQUENCE [LARGE SCALE GENOMIC DNA]</scope>
    <source>
        <strain evidence="1 2">31A1R</strain>
    </source>
</reference>